<evidence type="ECO:0000313" key="2">
    <source>
        <dbReference type="EMBL" id="ABV51301.1"/>
    </source>
</evidence>
<name>A8G6S0_PROM2</name>
<keyword evidence="1" id="KW-0732">Signal</keyword>
<dbReference type="RefSeq" id="WP_012008332.1">
    <property type="nucleotide sequence ID" value="NC_009840.1"/>
</dbReference>
<dbReference type="STRING" id="93060.P9215_16881"/>
<evidence type="ECO:0008006" key="4">
    <source>
        <dbReference type="Google" id="ProtNLM"/>
    </source>
</evidence>
<dbReference type="OrthoDB" id="540288at2"/>
<dbReference type="EMBL" id="CP000825">
    <property type="protein sequence ID" value="ABV51301.1"/>
    <property type="molecule type" value="Genomic_DNA"/>
</dbReference>
<dbReference type="KEGG" id="pmh:P9215_16881"/>
<dbReference type="HOGENOM" id="CLU_1593110_0_0_3"/>
<organism evidence="2 3">
    <name type="scientific">Prochlorococcus marinus (strain MIT 9215)</name>
    <dbReference type="NCBI Taxonomy" id="93060"/>
    <lineage>
        <taxon>Bacteria</taxon>
        <taxon>Bacillati</taxon>
        <taxon>Cyanobacteriota</taxon>
        <taxon>Cyanophyceae</taxon>
        <taxon>Synechococcales</taxon>
        <taxon>Prochlorococcaceae</taxon>
        <taxon>Prochlorococcus</taxon>
    </lineage>
</organism>
<evidence type="ECO:0000313" key="3">
    <source>
        <dbReference type="Proteomes" id="UP000002014"/>
    </source>
</evidence>
<accession>A8G6S0</accession>
<dbReference type="AlphaFoldDB" id="A8G6S0"/>
<evidence type="ECO:0000256" key="1">
    <source>
        <dbReference type="SAM" id="SignalP"/>
    </source>
</evidence>
<sequence length="169" mass="19140">MKLKVLFLISSFFFLSPFSSFAGFPEGKNGYDLEKLEKSFRLPCDEIGNDDCLSRVFGVGACTWIFGIKNGKEPSDALRIADQVLIALLKGNNLDINSAFNKDGSIKENIKKGSSYRINFCKEETKLAIPKLIKKLPEGIELDEERVENLATLFPLQYLSMFEVMRKRK</sequence>
<gene>
    <name evidence="2" type="ordered locus">P9215_16881</name>
</gene>
<dbReference type="Proteomes" id="UP000002014">
    <property type="component" value="Chromosome"/>
</dbReference>
<reference evidence="2 3" key="1">
    <citation type="journal article" date="2007" name="PLoS Genet.">
        <title>Patterns and implications of gene gain and loss in the evolution of Prochlorococcus.</title>
        <authorList>
            <person name="Kettler G.C."/>
            <person name="Martiny A.C."/>
            <person name="Huang K."/>
            <person name="Zucker J."/>
            <person name="Coleman M.L."/>
            <person name="Rodrigue S."/>
            <person name="Chen F."/>
            <person name="Lapidus A."/>
            <person name="Ferriera S."/>
            <person name="Johnson J."/>
            <person name="Steglich C."/>
            <person name="Church G.M."/>
            <person name="Richardson P."/>
            <person name="Chisholm S.W."/>
        </authorList>
    </citation>
    <scope>NUCLEOTIDE SEQUENCE [LARGE SCALE GENOMIC DNA]</scope>
    <source>
        <strain evidence="2 3">MIT 9215</strain>
    </source>
</reference>
<feature type="signal peptide" evidence="1">
    <location>
        <begin position="1"/>
        <end position="22"/>
    </location>
</feature>
<proteinExistence type="predicted"/>
<feature type="chain" id="PRO_5002719804" description="Ribosomal RNA adenine dimethylase" evidence="1">
    <location>
        <begin position="23"/>
        <end position="169"/>
    </location>
</feature>
<protein>
    <recommendedName>
        <fullName evidence="4">Ribosomal RNA adenine dimethylase</fullName>
    </recommendedName>
</protein>